<dbReference type="AlphaFoldDB" id="A0A3M7IM51"/>
<proteinExistence type="predicted"/>
<name>A0A3M7IM51_HORWE</name>
<sequence>MGYVQYPSDETWIDAGVSGQVLGGNEAQYVAAKRQDEYASICEGTYTFTATLPVFTTTVTIKSSQAITHNVTNFNTYSSTSLTVSSLSPPVSSDASSSTTATDPSDYSAVSPGSVPSSSMASTSPANGTVAVVTVFVTPSTCVASQSRRTSTMTTYTTVFVKA</sequence>
<organism evidence="2 3">
    <name type="scientific">Hortaea werneckii</name>
    <name type="common">Black yeast</name>
    <name type="synonym">Cladosporium werneckii</name>
    <dbReference type="NCBI Taxonomy" id="91943"/>
    <lineage>
        <taxon>Eukaryota</taxon>
        <taxon>Fungi</taxon>
        <taxon>Dikarya</taxon>
        <taxon>Ascomycota</taxon>
        <taxon>Pezizomycotina</taxon>
        <taxon>Dothideomycetes</taxon>
        <taxon>Dothideomycetidae</taxon>
        <taxon>Mycosphaerellales</taxon>
        <taxon>Teratosphaeriaceae</taxon>
        <taxon>Hortaea</taxon>
    </lineage>
</organism>
<feature type="region of interest" description="Disordered" evidence="1">
    <location>
        <begin position="87"/>
        <end position="123"/>
    </location>
</feature>
<evidence type="ECO:0000313" key="3">
    <source>
        <dbReference type="Proteomes" id="UP000281677"/>
    </source>
</evidence>
<reference evidence="2 3" key="1">
    <citation type="journal article" date="2018" name="BMC Genomics">
        <title>Genomic evidence for intraspecific hybridization in a clonal and extremely halotolerant yeast.</title>
        <authorList>
            <person name="Gostincar C."/>
            <person name="Stajich J.E."/>
            <person name="Zupancic J."/>
            <person name="Zalar P."/>
            <person name="Gunde-Cimerman N."/>
        </authorList>
    </citation>
    <scope>NUCLEOTIDE SEQUENCE [LARGE SCALE GENOMIC DNA]</scope>
    <source>
        <strain evidence="2 3">EXF-120</strain>
    </source>
</reference>
<protein>
    <submittedName>
        <fullName evidence="2">Uncharacterized protein</fullName>
    </submittedName>
</protein>
<dbReference type="Proteomes" id="UP000281677">
    <property type="component" value="Unassembled WGS sequence"/>
</dbReference>
<accession>A0A3M7IM51</accession>
<evidence type="ECO:0000256" key="1">
    <source>
        <dbReference type="SAM" id="MobiDB-lite"/>
    </source>
</evidence>
<comment type="caution">
    <text evidence="2">The sequence shown here is derived from an EMBL/GenBank/DDBJ whole genome shotgun (WGS) entry which is preliminary data.</text>
</comment>
<dbReference type="EMBL" id="QWIT01000290">
    <property type="protein sequence ID" value="RMZ26570.1"/>
    <property type="molecule type" value="Genomic_DNA"/>
</dbReference>
<dbReference type="OrthoDB" id="3915930at2759"/>
<gene>
    <name evidence="2" type="ORF">D0859_09353</name>
</gene>
<evidence type="ECO:0000313" key="2">
    <source>
        <dbReference type="EMBL" id="RMZ26570.1"/>
    </source>
</evidence>